<sequence length="383" mass="42427">MRSQMHLTVAAMAVVVTAWLAYNRDVTDTSTFGVSDVWQYEMVPIENGAVGPESFAFDPHGEGPYTGVSDGRIIKWNCRESRWVDFAVTSSHRGDGDDEECGGPYKDHPKKEHICGRPLGLSFNIASGQLYVADAYMGLVVIEPNGGTARKITSHAIEGEPLAFTNSLDIDQRNGAVYFTSSSSKYQRRNYVSLILSGDKSGKLIKYEPKSEQVTILLNNLTFANGVALSKDGNYILIAETTNCRILRYWLQTSKAGTLEVFANLPGFVDNIKQSPRGGFWVGIYSKREKFIQWILSYPWIGKGLVILPLDITKIYSYLAKLKGSSGLAIRLSEEGDVLEIVEDHRSGIRRSISDIEEKDGVLWVGSVDAPFALMYNTLVAQE</sequence>
<comment type="caution">
    <text evidence="1">The sequence shown here is derived from an EMBL/GenBank/DDBJ whole genome shotgun (WGS) entry which is preliminary data.</text>
</comment>
<organism evidence="1 2">
    <name type="scientific">Trifolium pratense</name>
    <name type="common">Red clover</name>
    <dbReference type="NCBI Taxonomy" id="57577"/>
    <lineage>
        <taxon>Eukaryota</taxon>
        <taxon>Viridiplantae</taxon>
        <taxon>Streptophyta</taxon>
        <taxon>Embryophyta</taxon>
        <taxon>Tracheophyta</taxon>
        <taxon>Spermatophyta</taxon>
        <taxon>Magnoliopsida</taxon>
        <taxon>eudicotyledons</taxon>
        <taxon>Gunneridae</taxon>
        <taxon>Pentapetalae</taxon>
        <taxon>rosids</taxon>
        <taxon>fabids</taxon>
        <taxon>Fabales</taxon>
        <taxon>Fabaceae</taxon>
        <taxon>Papilionoideae</taxon>
        <taxon>50 kb inversion clade</taxon>
        <taxon>NPAAA clade</taxon>
        <taxon>Hologalegina</taxon>
        <taxon>IRL clade</taxon>
        <taxon>Trifolieae</taxon>
        <taxon>Trifolium</taxon>
    </lineage>
</organism>
<evidence type="ECO:0000313" key="1">
    <source>
        <dbReference type="EMBL" id="CAJ2671608.1"/>
    </source>
</evidence>
<reference evidence="1" key="1">
    <citation type="submission" date="2023-10" db="EMBL/GenBank/DDBJ databases">
        <authorList>
            <person name="Rodriguez Cubillos JULIANA M."/>
            <person name="De Vega J."/>
        </authorList>
    </citation>
    <scope>NUCLEOTIDE SEQUENCE</scope>
</reference>
<dbReference type="Proteomes" id="UP001177021">
    <property type="component" value="Unassembled WGS sequence"/>
</dbReference>
<name>A0ACB0LQG1_TRIPR</name>
<protein>
    <submittedName>
        <fullName evidence="1">Uncharacterized protein</fullName>
    </submittedName>
</protein>
<accession>A0ACB0LQG1</accession>
<dbReference type="EMBL" id="CASHSV030000615">
    <property type="protein sequence ID" value="CAJ2671608.1"/>
    <property type="molecule type" value="Genomic_DNA"/>
</dbReference>
<proteinExistence type="predicted"/>
<keyword evidence="2" id="KW-1185">Reference proteome</keyword>
<gene>
    <name evidence="1" type="ORF">MILVUS5_LOCUS35406</name>
</gene>
<evidence type="ECO:0000313" key="2">
    <source>
        <dbReference type="Proteomes" id="UP001177021"/>
    </source>
</evidence>